<accession>A0AAN6J469</accession>
<protein>
    <recommendedName>
        <fullName evidence="2">CSC1/OSCA1-like N-terminal transmembrane domain-containing protein</fullName>
    </recommendedName>
</protein>
<dbReference type="EMBL" id="JASUXU010000152">
    <property type="protein sequence ID" value="KAK0303329.1"/>
    <property type="molecule type" value="Genomic_DNA"/>
</dbReference>
<keyword evidence="1" id="KW-0812">Transmembrane</keyword>
<dbReference type="Pfam" id="PF13967">
    <property type="entry name" value="RSN1_TM"/>
    <property type="match status" value="1"/>
</dbReference>
<dbReference type="AlphaFoldDB" id="A0AAN6J469"/>
<evidence type="ECO:0000256" key="1">
    <source>
        <dbReference type="SAM" id="Phobius"/>
    </source>
</evidence>
<evidence type="ECO:0000313" key="4">
    <source>
        <dbReference type="Proteomes" id="UP001168146"/>
    </source>
</evidence>
<dbReference type="GO" id="GO:0005227">
    <property type="term" value="F:calcium-activated cation channel activity"/>
    <property type="evidence" value="ECO:0007669"/>
    <property type="project" value="InterPro"/>
</dbReference>
<proteinExistence type="predicted"/>
<evidence type="ECO:0000259" key="2">
    <source>
        <dbReference type="Pfam" id="PF13967"/>
    </source>
</evidence>
<dbReference type="PANTHER" id="PTHR13018">
    <property type="entry name" value="PROBABLE MEMBRANE PROTEIN DUF221-RELATED"/>
    <property type="match status" value="1"/>
</dbReference>
<sequence length="150" mass="16837">MAEATVDPPLPLLYVAIFAPVRNRYRKIYAPRTFLGSVPEKDRTPQERASGSHWFGDFRQLSDRFVLQHNSLDAYLYLQFLKVIIGICLLGCLLALPILFPINARGGGTASQLDILTIGNVVKKNHLWAHVAIGWAFFLAIPIFITSRQS</sequence>
<feature type="domain" description="CSC1/OSCA1-like N-terminal transmembrane" evidence="2">
    <location>
        <begin position="12"/>
        <end position="146"/>
    </location>
</feature>
<comment type="caution">
    <text evidence="3">The sequence shown here is derived from an EMBL/GenBank/DDBJ whole genome shotgun (WGS) entry which is preliminary data.</text>
</comment>
<keyword evidence="1" id="KW-1133">Transmembrane helix</keyword>
<dbReference type="GO" id="GO:0005886">
    <property type="term" value="C:plasma membrane"/>
    <property type="evidence" value="ECO:0007669"/>
    <property type="project" value="TreeGrafter"/>
</dbReference>
<dbReference type="PANTHER" id="PTHR13018:SF26">
    <property type="entry name" value="DOMAIN PROTEIN, PUTATIVE (AFU_ORTHOLOGUE AFUA_5G10920)-RELATED"/>
    <property type="match status" value="1"/>
</dbReference>
<reference evidence="3" key="1">
    <citation type="submission" date="2021-12" db="EMBL/GenBank/DDBJ databases">
        <title>Black yeast isolated from Biological Soil Crust.</title>
        <authorList>
            <person name="Kurbessoian T."/>
        </authorList>
    </citation>
    <scope>NUCLEOTIDE SEQUENCE</scope>
    <source>
        <strain evidence="3">CCFEE 5208</strain>
    </source>
</reference>
<organism evidence="3 4">
    <name type="scientific">Friedmanniomyces endolithicus</name>
    <dbReference type="NCBI Taxonomy" id="329885"/>
    <lineage>
        <taxon>Eukaryota</taxon>
        <taxon>Fungi</taxon>
        <taxon>Dikarya</taxon>
        <taxon>Ascomycota</taxon>
        <taxon>Pezizomycotina</taxon>
        <taxon>Dothideomycetes</taxon>
        <taxon>Dothideomycetidae</taxon>
        <taxon>Mycosphaerellales</taxon>
        <taxon>Teratosphaeriaceae</taxon>
        <taxon>Friedmanniomyces</taxon>
    </lineage>
</organism>
<dbReference type="Proteomes" id="UP001168146">
    <property type="component" value="Unassembled WGS sequence"/>
</dbReference>
<evidence type="ECO:0000313" key="3">
    <source>
        <dbReference type="EMBL" id="KAK0303329.1"/>
    </source>
</evidence>
<feature type="transmembrane region" description="Helical" evidence="1">
    <location>
        <begin position="74"/>
        <end position="100"/>
    </location>
</feature>
<gene>
    <name evidence="3" type="ORF">LTR82_017593</name>
</gene>
<dbReference type="InterPro" id="IPR032880">
    <property type="entry name" value="CSC1/OSCA1-like_N"/>
</dbReference>
<dbReference type="InterPro" id="IPR045122">
    <property type="entry name" value="Csc1-like"/>
</dbReference>
<name>A0AAN6J469_9PEZI</name>
<feature type="transmembrane region" description="Helical" evidence="1">
    <location>
        <begin position="127"/>
        <end position="145"/>
    </location>
</feature>
<keyword evidence="1" id="KW-0472">Membrane</keyword>